<gene>
    <name evidence="2" type="ORF">GCM10023336_17190</name>
</gene>
<dbReference type="Pfam" id="PF00903">
    <property type="entry name" value="Glyoxalase"/>
    <property type="match status" value="1"/>
</dbReference>
<keyword evidence="3" id="KW-1185">Reference proteome</keyword>
<protein>
    <recommendedName>
        <fullName evidence="1">VOC domain-containing protein</fullName>
    </recommendedName>
</protein>
<dbReference type="Proteomes" id="UP001500124">
    <property type="component" value="Unassembled WGS sequence"/>
</dbReference>
<dbReference type="SUPFAM" id="SSF54593">
    <property type="entry name" value="Glyoxalase/Bleomycin resistance protein/Dihydroxybiphenyl dioxygenase"/>
    <property type="match status" value="2"/>
</dbReference>
<dbReference type="Pfam" id="PF18029">
    <property type="entry name" value="Glyoxalase_6"/>
    <property type="match status" value="1"/>
</dbReference>
<evidence type="ECO:0000259" key="1">
    <source>
        <dbReference type="PROSITE" id="PS51819"/>
    </source>
</evidence>
<dbReference type="PANTHER" id="PTHR33993">
    <property type="entry name" value="GLYOXALASE-RELATED"/>
    <property type="match status" value="1"/>
</dbReference>
<dbReference type="PANTHER" id="PTHR33993:SF14">
    <property type="entry name" value="GB|AAF24581.1"/>
    <property type="match status" value="1"/>
</dbReference>
<accession>A0ABP9K674</accession>
<dbReference type="InterPro" id="IPR052164">
    <property type="entry name" value="Anthracycline_SecMetBiosynth"/>
</dbReference>
<dbReference type="RefSeq" id="WP_345667706.1">
    <property type="nucleotide sequence ID" value="NZ_BAABKC010000021.1"/>
</dbReference>
<proteinExistence type="predicted"/>
<evidence type="ECO:0000313" key="2">
    <source>
        <dbReference type="EMBL" id="GAA5049840.1"/>
    </source>
</evidence>
<dbReference type="PROSITE" id="PS51819">
    <property type="entry name" value="VOC"/>
    <property type="match status" value="2"/>
</dbReference>
<dbReference type="Gene3D" id="3.10.180.10">
    <property type="entry name" value="2,3-Dihydroxybiphenyl 1,2-Dioxygenase, domain 1"/>
    <property type="match status" value="2"/>
</dbReference>
<feature type="domain" description="VOC" evidence="1">
    <location>
        <begin position="10"/>
        <end position="120"/>
    </location>
</feature>
<reference evidence="3" key="1">
    <citation type="journal article" date="2019" name="Int. J. Syst. Evol. Microbiol.">
        <title>The Global Catalogue of Microorganisms (GCM) 10K type strain sequencing project: providing services to taxonomists for standard genome sequencing and annotation.</title>
        <authorList>
            <consortium name="The Broad Institute Genomics Platform"/>
            <consortium name="The Broad Institute Genome Sequencing Center for Infectious Disease"/>
            <person name="Wu L."/>
            <person name="Ma J."/>
        </authorList>
    </citation>
    <scope>NUCLEOTIDE SEQUENCE [LARGE SCALE GENOMIC DNA]</scope>
    <source>
        <strain evidence="3">JCM 18410</strain>
    </source>
</reference>
<name>A0ABP9K674_9ACTN</name>
<comment type="caution">
    <text evidence="2">The sequence shown here is derived from an EMBL/GenBank/DDBJ whole genome shotgun (WGS) entry which is preliminary data.</text>
</comment>
<dbReference type="InterPro" id="IPR004360">
    <property type="entry name" value="Glyas_Fos-R_dOase_dom"/>
</dbReference>
<feature type="domain" description="VOC" evidence="1">
    <location>
        <begin position="133"/>
        <end position="250"/>
    </location>
</feature>
<dbReference type="InterPro" id="IPR029068">
    <property type="entry name" value="Glyas_Bleomycin-R_OHBP_Dase"/>
</dbReference>
<dbReference type="InterPro" id="IPR037523">
    <property type="entry name" value="VOC_core"/>
</dbReference>
<dbReference type="CDD" id="cd07247">
    <property type="entry name" value="SgaA_N_like"/>
    <property type="match status" value="1"/>
</dbReference>
<dbReference type="EMBL" id="BAABKC010000021">
    <property type="protein sequence ID" value="GAA5049840.1"/>
    <property type="molecule type" value="Genomic_DNA"/>
</dbReference>
<organism evidence="2 3">
    <name type="scientific">Streptomyces similanensis</name>
    <dbReference type="NCBI Taxonomy" id="1274988"/>
    <lineage>
        <taxon>Bacteria</taxon>
        <taxon>Bacillati</taxon>
        <taxon>Actinomycetota</taxon>
        <taxon>Actinomycetes</taxon>
        <taxon>Kitasatosporales</taxon>
        <taxon>Streptomycetaceae</taxon>
        <taxon>Streptomyces</taxon>
    </lineage>
</organism>
<sequence length="254" mass="27127">MSTPDIRPATVGWFEITTTDPARSQEFYRTLLDWKFTALADDDAYSTITAPAAASAMGALRRGERDTVSLGVVCDNVTAAIAPLRALGATLVEPPARTPAGDLHAVVTDVRGNRLGLFEPGSRYEPEPPAPNATAWFEIGTNDPAATRTFYERAFGWRQQRDEAAVGVEYYGFLPPGAREPIGGVLDLSDTPEAADYAIPGLLVDDVPDLLERCEAGGGRRVTGPFADADGLVIGQFTDPLGIRWSSFSRPAGA</sequence>
<dbReference type="InterPro" id="IPR041581">
    <property type="entry name" value="Glyoxalase_6"/>
</dbReference>
<evidence type="ECO:0000313" key="3">
    <source>
        <dbReference type="Proteomes" id="UP001500124"/>
    </source>
</evidence>